<dbReference type="EMBL" id="CAOQHR010000004">
    <property type="protein sequence ID" value="CAI6333232.1"/>
    <property type="molecule type" value="Genomic_DNA"/>
</dbReference>
<feature type="compositionally biased region" description="Basic and acidic residues" evidence="1">
    <location>
        <begin position="111"/>
        <end position="129"/>
    </location>
</feature>
<sequence length="275" mass="31354">MNAPCAKCALMTMSLADCEDFDQPASSIPSPSAVQYSALIGTSMMESSSLFPHKRMASSLDQQKWRSCLYPRHHHAMEEDREKEYSFLVSRAVTQRLDDDDLSDSEMLDKKMSRRKDVAVDTGNERENEGEGEEEEEWILRDRIFSRKRIRMRVEGDLGRNWSTFLDDVRTKRSRQHSSVEQHSHASDSTSMLLQPTVYTPPPPPLSPPPLPPEEAVHRAGLAIYNLKAMQQNWSTLGGENQRLGQQGKVSRSGDDDGAAYWSRREIEDLLTFMF</sequence>
<dbReference type="Proteomes" id="UP001152607">
    <property type="component" value="Unassembled WGS sequence"/>
</dbReference>
<dbReference type="SUPFAM" id="SSF118220">
    <property type="entry name" value="Connexin43"/>
    <property type="match status" value="1"/>
</dbReference>
<reference evidence="2" key="1">
    <citation type="submission" date="2023-01" db="EMBL/GenBank/DDBJ databases">
        <authorList>
            <person name="Van Ghelder C."/>
            <person name="Rancurel C."/>
        </authorList>
    </citation>
    <scope>NUCLEOTIDE SEQUENCE</scope>
    <source>
        <strain evidence="2">CNCM I-4278</strain>
    </source>
</reference>
<keyword evidence="3" id="KW-1185">Reference proteome</keyword>
<feature type="region of interest" description="Disordered" evidence="1">
    <location>
        <begin position="111"/>
        <end position="134"/>
    </location>
</feature>
<dbReference type="AlphaFoldDB" id="A0A9W4XUD8"/>
<feature type="compositionally biased region" description="Pro residues" evidence="1">
    <location>
        <begin position="199"/>
        <end position="209"/>
    </location>
</feature>
<name>A0A9W4XUD8_9PLEO</name>
<evidence type="ECO:0000313" key="3">
    <source>
        <dbReference type="Proteomes" id="UP001152607"/>
    </source>
</evidence>
<proteinExistence type="predicted"/>
<gene>
    <name evidence="2" type="ORF">PDIGIT_LOCUS6270</name>
</gene>
<evidence type="ECO:0000313" key="2">
    <source>
        <dbReference type="EMBL" id="CAI6333232.1"/>
    </source>
</evidence>
<feature type="region of interest" description="Disordered" evidence="1">
    <location>
        <begin position="169"/>
        <end position="209"/>
    </location>
</feature>
<comment type="caution">
    <text evidence="2">The sequence shown here is derived from an EMBL/GenBank/DDBJ whole genome shotgun (WGS) entry which is preliminary data.</text>
</comment>
<accession>A0A9W4XUD8</accession>
<protein>
    <submittedName>
        <fullName evidence="2">Uncharacterized protein</fullName>
    </submittedName>
</protein>
<dbReference type="InterPro" id="IPR034634">
    <property type="entry name" value="Connexin_C"/>
</dbReference>
<organism evidence="2 3">
    <name type="scientific">Periconia digitata</name>
    <dbReference type="NCBI Taxonomy" id="1303443"/>
    <lineage>
        <taxon>Eukaryota</taxon>
        <taxon>Fungi</taxon>
        <taxon>Dikarya</taxon>
        <taxon>Ascomycota</taxon>
        <taxon>Pezizomycotina</taxon>
        <taxon>Dothideomycetes</taxon>
        <taxon>Pleosporomycetidae</taxon>
        <taxon>Pleosporales</taxon>
        <taxon>Massarineae</taxon>
        <taxon>Periconiaceae</taxon>
        <taxon>Periconia</taxon>
    </lineage>
</organism>
<feature type="compositionally biased region" description="Polar residues" evidence="1">
    <location>
        <begin position="187"/>
        <end position="198"/>
    </location>
</feature>
<evidence type="ECO:0000256" key="1">
    <source>
        <dbReference type="SAM" id="MobiDB-lite"/>
    </source>
</evidence>